<comment type="catalytic activity">
    <reaction evidence="6">
        <text>L-lysyl-[protein] + 3 S-adenosyl-L-methionine = N(6),N(6),N(6)-trimethyl-L-lysyl-[protein] + 3 S-adenosyl-L-homocysteine + 3 H(+)</text>
        <dbReference type="Rhea" id="RHEA:54192"/>
        <dbReference type="Rhea" id="RHEA-COMP:9752"/>
        <dbReference type="Rhea" id="RHEA-COMP:13826"/>
        <dbReference type="ChEBI" id="CHEBI:15378"/>
        <dbReference type="ChEBI" id="CHEBI:29969"/>
        <dbReference type="ChEBI" id="CHEBI:57856"/>
        <dbReference type="ChEBI" id="CHEBI:59789"/>
        <dbReference type="ChEBI" id="CHEBI:61961"/>
    </reaction>
</comment>
<dbReference type="Gene3D" id="3.40.50.150">
    <property type="entry name" value="Vaccinia Virus protein VP39"/>
    <property type="match status" value="1"/>
</dbReference>
<dbReference type="Pfam" id="PF06325">
    <property type="entry name" value="PrmA"/>
    <property type="match status" value="1"/>
</dbReference>
<gene>
    <name evidence="6 7" type="primary">prmA</name>
    <name evidence="7" type="ORF">AN618_02750</name>
</gene>
<organism evidence="7 8">
    <name type="scientific">Fervidicola ferrireducens</name>
    <dbReference type="NCBI Taxonomy" id="520764"/>
    <lineage>
        <taxon>Bacteria</taxon>
        <taxon>Bacillati</taxon>
        <taxon>Bacillota</taxon>
        <taxon>Clostridia</taxon>
        <taxon>Thermosediminibacterales</taxon>
        <taxon>Thermosediminibacteraceae</taxon>
        <taxon>Fervidicola</taxon>
    </lineage>
</organism>
<evidence type="ECO:0000256" key="2">
    <source>
        <dbReference type="ARBA" id="ARBA00022490"/>
    </source>
</evidence>
<comment type="function">
    <text evidence="6">Methylates ribosomal protein L11.</text>
</comment>
<comment type="caution">
    <text evidence="7">The sequence shown here is derived from an EMBL/GenBank/DDBJ whole genome shotgun (WGS) entry which is preliminary data.</text>
</comment>
<dbReference type="InParanoid" id="A0A140LD94"/>
<keyword evidence="4 6" id="KW-0808">Transferase</keyword>
<comment type="similarity">
    <text evidence="1 6">Belongs to the methyltransferase superfamily. PrmA family.</text>
</comment>
<protein>
    <recommendedName>
        <fullName evidence="6">Ribosomal protein L11 methyltransferase</fullName>
        <shortName evidence="6">L11 Mtase</shortName>
        <ecNumber evidence="6">2.1.1.-</ecNumber>
    </recommendedName>
</protein>
<dbReference type="RefSeq" id="WP_066351134.1">
    <property type="nucleotide sequence ID" value="NZ_LOED01000002.1"/>
</dbReference>
<dbReference type="InterPro" id="IPR050078">
    <property type="entry name" value="Ribosomal_L11_MeTrfase_PrmA"/>
</dbReference>
<dbReference type="STRING" id="520764.AN618_02750"/>
<comment type="caution">
    <text evidence="6">Lacks conserved residue(s) required for the propagation of feature annotation.</text>
</comment>
<dbReference type="Proteomes" id="UP000070427">
    <property type="component" value="Unassembled WGS sequence"/>
</dbReference>
<evidence type="ECO:0000313" key="8">
    <source>
        <dbReference type="Proteomes" id="UP000070427"/>
    </source>
</evidence>
<evidence type="ECO:0000256" key="1">
    <source>
        <dbReference type="ARBA" id="ARBA00009741"/>
    </source>
</evidence>
<accession>A0A140LD94</accession>
<dbReference type="EMBL" id="LOED01000002">
    <property type="protein sequence ID" value="KXG78519.1"/>
    <property type="molecule type" value="Genomic_DNA"/>
</dbReference>
<dbReference type="HAMAP" id="MF_00735">
    <property type="entry name" value="Methyltr_PrmA"/>
    <property type="match status" value="1"/>
</dbReference>
<dbReference type="InterPro" id="IPR004498">
    <property type="entry name" value="Ribosomal_PrmA_MeTrfase"/>
</dbReference>
<keyword evidence="2 6" id="KW-0963">Cytoplasm</keyword>
<dbReference type="CDD" id="cd02440">
    <property type="entry name" value="AdoMet_MTases"/>
    <property type="match status" value="1"/>
</dbReference>
<dbReference type="EC" id="2.1.1.-" evidence="6"/>
<dbReference type="SUPFAM" id="SSF53335">
    <property type="entry name" value="S-adenosyl-L-methionine-dependent methyltransferases"/>
    <property type="match status" value="1"/>
</dbReference>
<dbReference type="PANTHER" id="PTHR43648:SF1">
    <property type="entry name" value="ELECTRON TRANSFER FLAVOPROTEIN BETA SUBUNIT LYSINE METHYLTRANSFERASE"/>
    <property type="match status" value="1"/>
</dbReference>
<reference evidence="7 8" key="1">
    <citation type="submission" date="2015-12" db="EMBL/GenBank/DDBJ databases">
        <title>Draft genome sequnece of Fervidicola ferrireducens strain Y170.</title>
        <authorList>
            <person name="Patel B.K."/>
        </authorList>
    </citation>
    <scope>NUCLEOTIDE SEQUENCE [LARGE SCALE GENOMIC DNA]</scope>
    <source>
        <strain evidence="7 8">Y170</strain>
    </source>
</reference>
<evidence type="ECO:0000256" key="5">
    <source>
        <dbReference type="ARBA" id="ARBA00022691"/>
    </source>
</evidence>
<dbReference type="GO" id="GO:0032259">
    <property type="term" value="P:methylation"/>
    <property type="evidence" value="ECO:0007669"/>
    <property type="project" value="UniProtKB-KW"/>
</dbReference>
<evidence type="ECO:0000256" key="6">
    <source>
        <dbReference type="HAMAP-Rule" id="MF_00735"/>
    </source>
</evidence>
<proteinExistence type="inferred from homology"/>
<keyword evidence="7" id="KW-0687">Ribonucleoprotein</keyword>
<comment type="subcellular location">
    <subcellularLocation>
        <location evidence="6">Cytoplasm</location>
    </subcellularLocation>
</comment>
<dbReference type="InterPro" id="IPR029063">
    <property type="entry name" value="SAM-dependent_MTases_sf"/>
</dbReference>
<evidence type="ECO:0000256" key="3">
    <source>
        <dbReference type="ARBA" id="ARBA00022603"/>
    </source>
</evidence>
<keyword evidence="7" id="KW-0689">Ribosomal protein</keyword>
<dbReference type="FunCoup" id="A0A140LD94">
    <property type="interactions" value="285"/>
</dbReference>
<dbReference type="PANTHER" id="PTHR43648">
    <property type="entry name" value="ELECTRON TRANSFER FLAVOPROTEIN BETA SUBUNIT LYSINE METHYLTRANSFERASE"/>
    <property type="match status" value="1"/>
</dbReference>
<keyword evidence="5 6" id="KW-0949">S-adenosyl-L-methionine</keyword>
<keyword evidence="3 6" id="KW-0489">Methyltransferase</keyword>
<dbReference type="NCBIfam" id="TIGR00406">
    <property type="entry name" value="prmA"/>
    <property type="match status" value="1"/>
</dbReference>
<sequence length="312" mass="34226">MKWMEIKVKTSTEAIEAIANIFYEAGAAGVVIEDPKDLLNREDTWDYVEIPEGIDFEQAIVTGYLPESEQVNELLQEIGRRIAELPRFGLDLGSGEMEVSFVEESDWANAWKAYYQILRIGERLVIKPSWLDYEPKAGEVVIELDPGMAFGTGTHETAAMCLELLERYVKEGQTVIDVGCGSGILSIAAAKLGAAKVLAIDKDQVAVKVAEENVERNGVGQVEVVRGDGLRGTNFKADIIVANIIADVIVEMAADAAANLKDGGFFICSGIIKDKKLPVCRALENAGFDVVEEMEKGDWITLVSRLRQRAEK</sequence>
<dbReference type="OrthoDB" id="9785995at2"/>
<evidence type="ECO:0000256" key="4">
    <source>
        <dbReference type="ARBA" id="ARBA00022679"/>
    </source>
</evidence>
<evidence type="ECO:0000313" key="7">
    <source>
        <dbReference type="EMBL" id="KXG78519.1"/>
    </source>
</evidence>
<dbReference type="AlphaFoldDB" id="A0A140LD94"/>
<name>A0A140LD94_9FIRM</name>
<keyword evidence="8" id="KW-1185">Reference proteome</keyword>
<dbReference type="GO" id="GO:0016279">
    <property type="term" value="F:protein-lysine N-methyltransferase activity"/>
    <property type="evidence" value="ECO:0007669"/>
    <property type="project" value="RHEA"/>
</dbReference>
<dbReference type="PATRIC" id="fig|520764.3.peg.294"/>
<dbReference type="GO" id="GO:0005840">
    <property type="term" value="C:ribosome"/>
    <property type="evidence" value="ECO:0007669"/>
    <property type="project" value="UniProtKB-KW"/>
</dbReference>
<dbReference type="PIRSF" id="PIRSF000401">
    <property type="entry name" value="RPL11_MTase"/>
    <property type="match status" value="1"/>
</dbReference>
<dbReference type="GO" id="GO:0005737">
    <property type="term" value="C:cytoplasm"/>
    <property type="evidence" value="ECO:0007669"/>
    <property type="project" value="UniProtKB-SubCell"/>
</dbReference>